<comment type="caution">
    <text evidence="2">The sequence shown here is derived from an EMBL/GenBank/DDBJ whole genome shotgun (WGS) entry which is preliminary data.</text>
</comment>
<protein>
    <submittedName>
        <fullName evidence="2">Uncharacterized protein</fullName>
    </submittedName>
</protein>
<dbReference type="RefSeq" id="XP_038783136.1">
    <property type="nucleotide sequence ID" value="XM_038934334.1"/>
</dbReference>
<dbReference type="AlphaFoldDB" id="A0A8H7AW97"/>
<accession>A0A8H7AW97</accession>
<reference evidence="2" key="1">
    <citation type="submission" date="2020-01" db="EMBL/GenBank/DDBJ databases">
        <authorList>
            <person name="Feng Z.H.Z."/>
        </authorList>
    </citation>
    <scope>NUCLEOTIDE SEQUENCE</scope>
    <source>
        <strain evidence="2">CBS107.38</strain>
    </source>
</reference>
<proteinExistence type="predicted"/>
<feature type="compositionally biased region" description="Polar residues" evidence="1">
    <location>
        <begin position="127"/>
        <end position="144"/>
    </location>
</feature>
<sequence>HHYYTTLPLTPSFFNSQTAVNSPTLTFARCRSTHIFAMSSHPRYYFSLPTEAPQRSRSASRRPPLTPSTVSSPCLTTLVPVTSRRDSGTSTSGSPTKASILLAKVASSPTTPRGETPPGSPMLTPRSRLQSEPAYSSERPSMSRTESDRYVRQYRQQDGYISFPDFEKFCQNQNPYGEQQQQADVRT</sequence>
<gene>
    <name evidence="2" type="ORF">GT037_009287</name>
</gene>
<name>A0A8H7AW97_9PLEO</name>
<feature type="region of interest" description="Disordered" evidence="1">
    <location>
        <begin position="50"/>
        <end position="157"/>
    </location>
</feature>
<reference evidence="2" key="2">
    <citation type="submission" date="2020-08" db="EMBL/GenBank/DDBJ databases">
        <title>Draft Genome Sequence of Cumin Blight Pathogen Alternaria burnsii.</title>
        <authorList>
            <person name="Feng Z."/>
        </authorList>
    </citation>
    <scope>NUCLEOTIDE SEQUENCE</scope>
    <source>
        <strain evidence="2">CBS107.38</strain>
    </source>
</reference>
<feature type="compositionally biased region" description="Low complexity" evidence="1">
    <location>
        <begin position="53"/>
        <end position="63"/>
    </location>
</feature>
<dbReference type="GeneID" id="62207512"/>
<keyword evidence="3" id="KW-1185">Reference proteome</keyword>
<feature type="region of interest" description="Disordered" evidence="1">
    <location>
        <begin position="168"/>
        <end position="187"/>
    </location>
</feature>
<feature type="compositionally biased region" description="Low complexity" evidence="1">
    <location>
        <begin position="171"/>
        <end position="187"/>
    </location>
</feature>
<evidence type="ECO:0000313" key="3">
    <source>
        <dbReference type="Proteomes" id="UP000596902"/>
    </source>
</evidence>
<dbReference type="Proteomes" id="UP000596902">
    <property type="component" value="Unassembled WGS sequence"/>
</dbReference>
<organism evidence="2 3">
    <name type="scientific">Alternaria burnsii</name>
    <dbReference type="NCBI Taxonomy" id="1187904"/>
    <lineage>
        <taxon>Eukaryota</taxon>
        <taxon>Fungi</taxon>
        <taxon>Dikarya</taxon>
        <taxon>Ascomycota</taxon>
        <taxon>Pezizomycotina</taxon>
        <taxon>Dothideomycetes</taxon>
        <taxon>Pleosporomycetidae</taxon>
        <taxon>Pleosporales</taxon>
        <taxon>Pleosporineae</taxon>
        <taxon>Pleosporaceae</taxon>
        <taxon>Alternaria</taxon>
        <taxon>Alternaria sect. Alternaria</taxon>
    </lineage>
</organism>
<evidence type="ECO:0000313" key="2">
    <source>
        <dbReference type="EMBL" id="KAF7672786.1"/>
    </source>
</evidence>
<evidence type="ECO:0000256" key="1">
    <source>
        <dbReference type="SAM" id="MobiDB-lite"/>
    </source>
</evidence>
<dbReference type="EMBL" id="JAAABM010000015">
    <property type="protein sequence ID" value="KAF7672786.1"/>
    <property type="molecule type" value="Genomic_DNA"/>
</dbReference>
<feature type="non-terminal residue" evidence="2">
    <location>
        <position position="187"/>
    </location>
</feature>